<evidence type="ECO:0000313" key="1">
    <source>
        <dbReference type="EMBL" id="QHT88781.1"/>
    </source>
</evidence>
<evidence type="ECO:0008006" key="2">
    <source>
        <dbReference type="Google" id="ProtNLM"/>
    </source>
</evidence>
<name>A0A6C0I718_9ZZZZ</name>
<sequence>MSEFITSISSTLELEDYSVDLLPAFITESGHFKTWRDLFPEETVFPFLKSKMVDTLELHSLEDFKKLIEADAMFHFGPDVQKQILKNMYNFWLDNSESSQLEMPIKDFSHFGNQVKALFSDSESILPVRCFQSNYVELFDYLLERDGLHRLDSGRFPDYTLPYYGVTNNHIEITRRGLEAGLSVSKDVLDAAIKQKNLEMFNLLREHKVKFTAKTLEMAAKLGLPEMYEYFLRCAINNDMFKNYVFKTIHNKANLEYLLLRSGTDMTSINGTELLEECISETCGAEIVQMVNAYFTKPDDTKTLLETMCQFRPGSRHIKKQVVYNDDLELFVYLQSNGFLINEHLIDYAIENKTRKLTPGFLKRQLALQQIKELEKGLEKEKE</sequence>
<proteinExistence type="predicted"/>
<organism evidence="1">
    <name type="scientific">viral metagenome</name>
    <dbReference type="NCBI Taxonomy" id="1070528"/>
    <lineage>
        <taxon>unclassified sequences</taxon>
        <taxon>metagenomes</taxon>
        <taxon>organismal metagenomes</taxon>
    </lineage>
</organism>
<dbReference type="EMBL" id="MN740123">
    <property type="protein sequence ID" value="QHT88781.1"/>
    <property type="molecule type" value="Genomic_DNA"/>
</dbReference>
<protein>
    <recommendedName>
        <fullName evidence="2">Ankyrin repeat-containing protein</fullName>
    </recommendedName>
</protein>
<dbReference type="Gene3D" id="1.25.40.20">
    <property type="entry name" value="Ankyrin repeat-containing domain"/>
    <property type="match status" value="1"/>
</dbReference>
<dbReference type="AlphaFoldDB" id="A0A6C0I718"/>
<accession>A0A6C0I718</accession>
<reference evidence="1" key="1">
    <citation type="journal article" date="2020" name="Nature">
        <title>Giant virus diversity and host interactions through global metagenomics.</title>
        <authorList>
            <person name="Schulz F."/>
            <person name="Roux S."/>
            <person name="Paez-Espino D."/>
            <person name="Jungbluth S."/>
            <person name="Walsh D.A."/>
            <person name="Denef V.J."/>
            <person name="McMahon K.D."/>
            <person name="Konstantinidis K.T."/>
            <person name="Eloe-Fadrosh E.A."/>
            <person name="Kyrpides N.C."/>
            <person name="Woyke T."/>
        </authorList>
    </citation>
    <scope>NUCLEOTIDE SEQUENCE</scope>
    <source>
        <strain evidence="1">GVMAG-M-3300023184-51</strain>
    </source>
</reference>
<dbReference type="SUPFAM" id="SSF48403">
    <property type="entry name" value="Ankyrin repeat"/>
    <property type="match status" value="1"/>
</dbReference>
<dbReference type="InterPro" id="IPR036770">
    <property type="entry name" value="Ankyrin_rpt-contain_sf"/>
</dbReference>